<dbReference type="PRINTS" id="PR01537">
    <property type="entry name" value="INTRLKN1R1F"/>
</dbReference>
<keyword evidence="4" id="KW-1003">Cell membrane</keyword>
<comment type="subcellular location">
    <subcellularLocation>
        <location evidence="2">Cell membrane</location>
    </subcellularLocation>
    <subcellularLocation>
        <location evidence="1">Membrane</location>
        <topology evidence="1">Single-pass membrane protein</topology>
    </subcellularLocation>
</comment>
<keyword evidence="6 13" id="KW-0812">Transmembrane</keyword>
<evidence type="ECO:0000256" key="12">
    <source>
        <dbReference type="ARBA" id="ARBA00023180"/>
    </source>
</evidence>
<feature type="chain" id="PRO_5012654810" description="TIR domain-containing protein" evidence="14">
    <location>
        <begin position="22"/>
        <end position="1206"/>
    </location>
</feature>
<feature type="transmembrane region" description="Helical" evidence="13">
    <location>
        <begin position="968"/>
        <end position="993"/>
    </location>
</feature>
<evidence type="ECO:0000256" key="4">
    <source>
        <dbReference type="ARBA" id="ARBA00022475"/>
    </source>
</evidence>
<accession>A0A2C9K111</accession>
<dbReference type="Proteomes" id="UP000076420">
    <property type="component" value="Unassembled WGS sequence"/>
</dbReference>
<evidence type="ECO:0000256" key="11">
    <source>
        <dbReference type="ARBA" id="ARBA00023170"/>
    </source>
</evidence>
<evidence type="ECO:0000256" key="8">
    <source>
        <dbReference type="ARBA" id="ARBA00022737"/>
    </source>
</evidence>
<dbReference type="KEGG" id="bgt:106076721"/>
<dbReference type="AlphaFoldDB" id="A0A2C9K111"/>
<dbReference type="InterPro" id="IPR001611">
    <property type="entry name" value="Leu-rich_rpt"/>
</dbReference>
<dbReference type="STRING" id="6526.A0A2C9K111"/>
<feature type="signal peptide" evidence="14">
    <location>
        <begin position="1"/>
        <end position="21"/>
    </location>
</feature>
<protein>
    <recommendedName>
        <fullName evidence="15">TIR domain-containing protein</fullName>
    </recommendedName>
</protein>
<name>A0A2C9K111_BIOGL</name>
<evidence type="ECO:0000313" key="16">
    <source>
        <dbReference type="EnsemblMetazoa" id="BGLB011379-PB"/>
    </source>
</evidence>
<dbReference type="FunFam" id="3.80.10.10:FF:001438">
    <property type="entry name" value="Uncharacterized protein"/>
    <property type="match status" value="1"/>
</dbReference>
<evidence type="ECO:0000256" key="6">
    <source>
        <dbReference type="ARBA" id="ARBA00022692"/>
    </source>
</evidence>
<dbReference type="EnsemblMetazoa" id="BGLB011379-RB">
    <property type="protein sequence ID" value="BGLB011379-PB"/>
    <property type="gene ID" value="BGLB011379"/>
</dbReference>
<dbReference type="SUPFAM" id="SSF52058">
    <property type="entry name" value="L domain-like"/>
    <property type="match status" value="3"/>
</dbReference>
<keyword evidence="8" id="KW-0677">Repeat</keyword>
<evidence type="ECO:0000256" key="7">
    <source>
        <dbReference type="ARBA" id="ARBA00022729"/>
    </source>
</evidence>
<dbReference type="Pfam" id="PF13306">
    <property type="entry name" value="LRR_5"/>
    <property type="match status" value="1"/>
</dbReference>
<dbReference type="SMART" id="SM00255">
    <property type="entry name" value="TIR"/>
    <property type="match status" value="1"/>
</dbReference>
<keyword evidence="5" id="KW-0433">Leucine-rich repeat</keyword>
<sequence length="1206" mass="136767">MTGLALIITYCFLCCLPCCMTNYYSNCYPLRHPKYVNYPICYVTSISAYDSTLKSIPEDVPALALVCDNFARTSIMSPGVFSRFTSLKSLTIEVCNISLVTSSSFRGLSGLQELLIFNSIVPELASNTFEHLVSLEVLVIVETKTPRLPDISHMTSLRHLNISHNDLHEVASTVTNLSSSDSRSRLTLIDLSYNNFTSLPWEVIRGGSSLESIYLKGLPSVTEITFPKDVNLKNVLVLHADNTHLKSVEMSSLESATQLQELHLFGCNQPLNLSGFDVFTRLIELSLNEFGITDSIWSELNSTELARLDLTNNNLTTVHIWQLPSLRVMRLGENNIAELAEGTFDRQLGLLLLNMSFNDVWVLPKKIFQGNPNLQALMLDHNKIKRLDRETFSFVTQLFYLDLSYNEISIIDRDVFRDLVSMRFMYLQGNKLLSLPTINHMLELNTLNVSYNYISQIVDGEMGMLKQLEIVDASNNMLTFVVPHMVSDCTSLLMLNLQNNFISKVGTFGFHPNLQMIRLDNNSITDFESASPFINMLNLKYLFIDGNKLVTLRPNWFPVSTVSITLGENVITEFFSTSFKNLPNLTTVNLVGNKFAFLMPSYSVNTFKVNSPKPVFEVSHNTFWCTCDMAYLKVIIEDGYSNNVFIDYYPKFLGLDTTFCLTPYENYTERPIADVPLSHFACQYNETFCDILCQCCDSPLEECPCALTCPEFCKCYQAGSGFKKTFFHIHCNDKGLEKVPQEIPSRATSVYLDGNSLNKLTQYELAHLSKVEILFLNRSKIEYLGDGLFDNCTSLLHLRLDYNYLISISKSLFDKLIELRSLYLNDNLINFIAKEAFANLNSVEIITLDKNRLIMLDAVYGISSLKSLTLSGNPWQCQCNTSTDVLRVLHALNDIIVDRGNMCCYYVGTARAEDEVSAATVQLLTKLSELSDRTCYNLMIFPYEDLCVLRADNVTGSYATHSSPAESLTLLVCLVVAMFVLLLIAVVVLVIIFKGREVQAWVYVNLGVRVYDKKAVIDKTDAGNKYFDAFISYSNKDSEFVSKVLVPALDEKGYRLCVHYRDFPVGQNITDTIFRAIEESSRTIMLLSRHFVESEWCRFEFQTAHYHILKEGSHRLVFILLDDLSDDELDPDLKVQLKSKTYLKFGDPWFWEKLFFALPDVRKVKDGTTEEDALNGMRILAGEKIVNNNDKPATVIQADIVLEEKC</sequence>
<dbReference type="Gene3D" id="3.40.50.10140">
    <property type="entry name" value="Toll/interleukin-1 receptor homology (TIR) domain"/>
    <property type="match status" value="1"/>
</dbReference>
<dbReference type="GO" id="GO:0005886">
    <property type="term" value="C:plasma membrane"/>
    <property type="evidence" value="ECO:0007669"/>
    <property type="project" value="UniProtKB-SubCell"/>
</dbReference>
<evidence type="ECO:0000256" key="14">
    <source>
        <dbReference type="SAM" id="SignalP"/>
    </source>
</evidence>
<feature type="domain" description="TIR" evidence="15">
    <location>
        <begin position="1025"/>
        <end position="1158"/>
    </location>
</feature>
<evidence type="ECO:0000256" key="3">
    <source>
        <dbReference type="ARBA" id="ARBA00009634"/>
    </source>
</evidence>
<dbReference type="SMART" id="SM00369">
    <property type="entry name" value="LRR_TYP"/>
    <property type="match status" value="15"/>
</dbReference>
<dbReference type="FunFam" id="3.40.50.10140:FF:000021">
    <property type="entry name" value="Toll receptor 13"/>
    <property type="match status" value="1"/>
</dbReference>
<evidence type="ECO:0000256" key="9">
    <source>
        <dbReference type="ARBA" id="ARBA00022989"/>
    </source>
</evidence>
<dbReference type="FunFam" id="3.80.10.10:FF:001164">
    <property type="entry name" value="GH01279p"/>
    <property type="match status" value="1"/>
</dbReference>
<dbReference type="Pfam" id="PF13676">
    <property type="entry name" value="TIR_2"/>
    <property type="match status" value="1"/>
</dbReference>
<dbReference type="OrthoDB" id="1421090at2759"/>
<comment type="similarity">
    <text evidence="3">Belongs to the Toll-like receptor family.</text>
</comment>
<dbReference type="VEuPathDB" id="VectorBase:BGLAX_044915"/>
<dbReference type="InterPro" id="IPR032675">
    <property type="entry name" value="LRR_dom_sf"/>
</dbReference>
<dbReference type="VEuPathDB" id="VectorBase:BGLB011379"/>
<reference evidence="16" key="1">
    <citation type="submission" date="2020-05" db="UniProtKB">
        <authorList>
            <consortium name="EnsemblMetazoa"/>
        </authorList>
    </citation>
    <scope>IDENTIFICATION</scope>
    <source>
        <strain evidence="16">BB02</strain>
    </source>
</reference>
<proteinExistence type="inferred from homology"/>
<dbReference type="InterPro" id="IPR026906">
    <property type="entry name" value="LRR_5"/>
</dbReference>
<dbReference type="InterPro" id="IPR003591">
    <property type="entry name" value="Leu-rich_rpt_typical-subtyp"/>
</dbReference>
<keyword evidence="7 14" id="KW-0732">Signal</keyword>
<evidence type="ECO:0000256" key="2">
    <source>
        <dbReference type="ARBA" id="ARBA00004236"/>
    </source>
</evidence>
<dbReference type="PROSITE" id="PS50104">
    <property type="entry name" value="TIR"/>
    <property type="match status" value="1"/>
</dbReference>
<evidence type="ECO:0000259" key="15">
    <source>
        <dbReference type="PROSITE" id="PS50104"/>
    </source>
</evidence>
<dbReference type="SUPFAM" id="SSF52200">
    <property type="entry name" value="Toll/Interleukin receptor TIR domain"/>
    <property type="match status" value="1"/>
</dbReference>
<dbReference type="GO" id="GO:0038023">
    <property type="term" value="F:signaling receptor activity"/>
    <property type="evidence" value="ECO:0007669"/>
    <property type="project" value="TreeGrafter"/>
</dbReference>
<evidence type="ECO:0000256" key="1">
    <source>
        <dbReference type="ARBA" id="ARBA00004167"/>
    </source>
</evidence>
<dbReference type="PANTHER" id="PTHR24365">
    <property type="entry name" value="TOLL-LIKE RECEPTOR"/>
    <property type="match status" value="1"/>
</dbReference>
<dbReference type="GO" id="GO:0007165">
    <property type="term" value="P:signal transduction"/>
    <property type="evidence" value="ECO:0007669"/>
    <property type="project" value="InterPro"/>
</dbReference>
<keyword evidence="11" id="KW-0675">Receptor</keyword>
<evidence type="ECO:0000313" key="17">
    <source>
        <dbReference type="Proteomes" id="UP000076420"/>
    </source>
</evidence>
<organism evidence="16 17">
    <name type="scientific">Biomphalaria glabrata</name>
    <name type="common">Bloodfluke planorb</name>
    <name type="synonym">Freshwater snail</name>
    <dbReference type="NCBI Taxonomy" id="6526"/>
    <lineage>
        <taxon>Eukaryota</taxon>
        <taxon>Metazoa</taxon>
        <taxon>Spiralia</taxon>
        <taxon>Lophotrochozoa</taxon>
        <taxon>Mollusca</taxon>
        <taxon>Gastropoda</taxon>
        <taxon>Heterobranchia</taxon>
        <taxon>Euthyneura</taxon>
        <taxon>Panpulmonata</taxon>
        <taxon>Hygrophila</taxon>
        <taxon>Lymnaeoidea</taxon>
        <taxon>Planorbidae</taxon>
        <taxon>Biomphalaria</taxon>
    </lineage>
</organism>
<evidence type="ECO:0000256" key="13">
    <source>
        <dbReference type="SAM" id="Phobius"/>
    </source>
</evidence>
<gene>
    <name evidence="16" type="primary">106076721</name>
</gene>
<dbReference type="PROSITE" id="PS51450">
    <property type="entry name" value="LRR"/>
    <property type="match status" value="1"/>
</dbReference>
<evidence type="ECO:0000256" key="5">
    <source>
        <dbReference type="ARBA" id="ARBA00022614"/>
    </source>
</evidence>
<keyword evidence="12" id="KW-0325">Glycoprotein</keyword>
<dbReference type="Gene3D" id="3.80.10.10">
    <property type="entry name" value="Ribonuclease Inhibitor"/>
    <property type="match status" value="5"/>
</dbReference>
<evidence type="ECO:0000256" key="10">
    <source>
        <dbReference type="ARBA" id="ARBA00023136"/>
    </source>
</evidence>
<dbReference type="InterPro" id="IPR035897">
    <property type="entry name" value="Toll_tir_struct_dom_sf"/>
</dbReference>
<dbReference type="InterPro" id="IPR000157">
    <property type="entry name" value="TIR_dom"/>
</dbReference>
<dbReference type="RefSeq" id="XP_013092995.2">
    <property type="nucleotide sequence ID" value="XM_013237541.2"/>
</dbReference>
<dbReference type="Pfam" id="PF13855">
    <property type="entry name" value="LRR_8"/>
    <property type="match status" value="4"/>
</dbReference>
<keyword evidence="10 13" id="KW-0472">Membrane</keyword>
<keyword evidence="9 13" id="KW-1133">Transmembrane helix</keyword>
<dbReference type="PANTHER" id="PTHR24365:SF541">
    <property type="entry name" value="PROTEIN TOLL-RELATED"/>
    <property type="match status" value="1"/>
</dbReference>